<comment type="caution">
    <text evidence="4">The sequence shown here is derived from an EMBL/GenBank/DDBJ whole genome shotgun (WGS) entry which is preliminary data.</text>
</comment>
<gene>
    <name evidence="4" type="ORF">HF861_07000</name>
</gene>
<dbReference type="SUPFAM" id="SSF143990">
    <property type="entry name" value="YbiA-like"/>
    <property type="match status" value="1"/>
</dbReference>
<feature type="domain" description="NADAR" evidence="3">
    <location>
        <begin position="8"/>
        <end position="134"/>
    </location>
</feature>
<sequence length="148" mass="17414">MIRQFKGEYAFLNNFYEIAVEYRGRIYPNNEAAFQAQKICDEKIKQKFGSLGPIEARNLGKAILLCKDWETVKDQIMYEICLAKFTQHPDLMDALVYTGNRPLEEGNHWNDQYWGTVNGIGENKLGKILMKIRKDEQIRRDKKYDEDL</sequence>
<dbReference type="InterPro" id="IPR012816">
    <property type="entry name" value="NADAR"/>
</dbReference>
<reference evidence="4 5" key="1">
    <citation type="submission" date="2020-04" db="EMBL/GenBank/DDBJ databases">
        <authorList>
            <person name="Hitch T.C.A."/>
            <person name="Wylensek D."/>
            <person name="Clavel T."/>
        </authorList>
    </citation>
    <scope>NUCLEOTIDE SEQUENCE [LARGE SCALE GENOMIC DNA]</scope>
    <source>
        <strain evidence="4 5">BSM-383-APC-22F</strain>
    </source>
</reference>
<evidence type="ECO:0000313" key="5">
    <source>
        <dbReference type="Proteomes" id="UP000540014"/>
    </source>
</evidence>
<dbReference type="Proteomes" id="UP000540014">
    <property type="component" value="Unassembled WGS sequence"/>
</dbReference>
<dbReference type="EMBL" id="JABAFR010000014">
    <property type="protein sequence ID" value="NME44633.1"/>
    <property type="molecule type" value="Genomic_DNA"/>
</dbReference>
<dbReference type="RefSeq" id="WP_168965532.1">
    <property type="nucleotide sequence ID" value="NZ_JABAFR010000014.1"/>
</dbReference>
<dbReference type="InterPro" id="IPR037238">
    <property type="entry name" value="YbiA-like_sf"/>
</dbReference>
<evidence type="ECO:0000256" key="2">
    <source>
        <dbReference type="ARBA" id="ARBA00000751"/>
    </source>
</evidence>
<name>A0A7X9RJ13_9FIRM</name>
<evidence type="ECO:0000259" key="3">
    <source>
        <dbReference type="Pfam" id="PF08719"/>
    </source>
</evidence>
<dbReference type="CDD" id="cd15457">
    <property type="entry name" value="NADAR"/>
    <property type="match status" value="1"/>
</dbReference>
<evidence type="ECO:0000256" key="1">
    <source>
        <dbReference type="ARBA" id="ARBA00000022"/>
    </source>
</evidence>
<comment type="catalytic activity">
    <reaction evidence="1">
        <text>5-amino-6-(5-phospho-D-ribosylamino)uracil + H2O = 5,6-diaminouracil + D-ribose 5-phosphate</text>
        <dbReference type="Rhea" id="RHEA:55020"/>
        <dbReference type="ChEBI" id="CHEBI:15377"/>
        <dbReference type="ChEBI" id="CHEBI:46252"/>
        <dbReference type="ChEBI" id="CHEBI:58453"/>
        <dbReference type="ChEBI" id="CHEBI:78346"/>
    </reaction>
</comment>
<dbReference type="Pfam" id="PF08719">
    <property type="entry name" value="NADAR"/>
    <property type="match status" value="1"/>
</dbReference>
<protein>
    <submittedName>
        <fullName evidence="4">NADAR family protein</fullName>
    </submittedName>
</protein>
<organism evidence="4 5">
    <name type="scientific">Faecalicoccus pleomorphus</name>
    <dbReference type="NCBI Taxonomy" id="1323"/>
    <lineage>
        <taxon>Bacteria</taxon>
        <taxon>Bacillati</taxon>
        <taxon>Bacillota</taxon>
        <taxon>Erysipelotrichia</taxon>
        <taxon>Erysipelotrichales</taxon>
        <taxon>Erysipelotrichaceae</taxon>
        <taxon>Faecalicoccus</taxon>
    </lineage>
</organism>
<accession>A0A7X9RJ13</accession>
<comment type="catalytic activity">
    <reaction evidence="2">
        <text>2,5-diamino-6-hydroxy-4-(5-phosphoribosylamino)-pyrimidine + H2O = 2,5,6-triamino-4-hydroxypyrimidine + D-ribose 5-phosphate</text>
        <dbReference type="Rhea" id="RHEA:23436"/>
        <dbReference type="ChEBI" id="CHEBI:15377"/>
        <dbReference type="ChEBI" id="CHEBI:58614"/>
        <dbReference type="ChEBI" id="CHEBI:78346"/>
        <dbReference type="ChEBI" id="CHEBI:137796"/>
    </reaction>
</comment>
<proteinExistence type="predicted"/>
<evidence type="ECO:0000313" key="4">
    <source>
        <dbReference type="EMBL" id="NME44633.1"/>
    </source>
</evidence>
<dbReference type="Gene3D" id="1.10.357.40">
    <property type="entry name" value="YbiA-like"/>
    <property type="match status" value="1"/>
</dbReference>
<dbReference type="AlphaFoldDB" id="A0A7X9RJ13"/>